<evidence type="ECO:0000256" key="3">
    <source>
        <dbReference type="ARBA" id="ARBA00022946"/>
    </source>
</evidence>
<comment type="caution">
    <text evidence="9">The sequence shown here is derived from an EMBL/GenBank/DDBJ whole genome shotgun (WGS) entry which is preliminary data.</text>
</comment>
<dbReference type="PANTHER" id="PTHR12810:SF0">
    <property type="entry name" value="SMALL RIBOSOMAL SUBUNIT PROTEIN MS29"/>
    <property type="match status" value="1"/>
</dbReference>
<feature type="compositionally biased region" description="Polar residues" evidence="8">
    <location>
        <begin position="219"/>
        <end position="229"/>
    </location>
</feature>
<evidence type="ECO:0000313" key="10">
    <source>
        <dbReference type="Proteomes" id="UP000815325"/>
    </source>
</evidence>
<feature type="compositionally biased region" description="Low complexity" evidence="8">
    <location>
        <begin position="286"/>
        <end position="300"/>
    </location>
</feature>
<feature type="region of interest" description="Disordered" evidence="8">
    <location>
        <begin position="368"/>
        <end position="458"/>
    </location>
</feature>
<dbReference type="Pfam" id="PF10236">
    <property type="entry name" value="DAP3"/>
    <property type="match status" value="1"/>
</dbReference>
<evidence type="ECO:0000256" key="8">
    <source>
        <dbReference type="SAM" id="MobiDB-lite"/>
    </source>
</evidence>
<protein>
    <recommendedName>
        <fullName evidence="7">Small ribosomal subunit protein mS29</fullName>
    </recommendedName>
</protein>
<evidence type="ECO:0000256" key="4">
    <source>
        <dbReference type="ARBA" id="ARBA00022980"/>
    </source>
</evidence>
<keyword evidence="6" id="KW-0687">Ribonucleoprotein</keyword>
<evidence type="ECO:0000256" key="6">
    <source>
        <dbReference type="ARBA" id="ARBA00023274"/>
    </source>
</evidence>
<comment type="subcellular location">
    <subcellularLocation>
        <location evidence="1">Mitochondrion</location>
    </subcellularLocation>
</comment>
<evidence type="ECO:0000313" key="9">
    <source>
        <dbReference type="EMBL" id="KAF5837233.1"/>
    </source>
</evidence>
<evidence type="ECO:0000256" key="5">
    <source>
        <dbReference type="ARBA" id="ARBA00023128"/>
    </source>
</evidence>
<feature type="compositionally biased region" description="Low complexity" evidence="8">
    <location>
        <begin position="449"/>
        <end position="458"/>
    </location>
</feature>
<dbReference type="PANTHER" id="PTHR12810">
    <property type="entry name" value="MITOCHONDRIAL 28S RIBOSOMAL PROTEIN S29"/>
    <property type="match status" value="1"/>
</dbReference>
<evidence type="ECO:0000256" key="2">
    <source>
        <dbReference type="ARBA" id="ARBA00009863"/>
    </source>
</evidence>
<reference evidence="9" key="1">
    <citation type="submission" date="2017-08" db="EMBL/GenBank/DDBJ databases">
        <authorList>
            <person name="Polle J.E."/>
            <person name="Barry K."/>
            <person name="Cushman J."/>
            <person name="Schmutz J."/>
            <person name="Tran D."/>
            <person name="Hathwaick L.T."/>
            <person name="Yim W.C."/>
            <person name="Jenkins J."/>
            <person name="Mckie-Krisberg Z.M."/>
            <person name="Prochnik S."/>
            <person name="Lindquist E."/>
            <person name="Dockter R.B."/>
            <person name="Adam C."/>
            <person name="Molina H."/>
            <person name="Bunkerborg J."/>
            <person name="Jin E."/>
            <person name="Buchheim M."/>
            <person name="Magnuson J."/>
        </authorList>
    </citation>
    <scope>NUCLEOTIDE SEQUENCE</scope>
    <source>
        <strain evidence="9">CCAP 19/18</strain>
    </source>
</reference>
<keyword evidence="4" id="KW-0689">Ribosomal protein</keyword>
<keyword evidence="5" id="KW-0496">Mitochondrion</keyword>
<dbReference type="InterPro" id="IPR019368">
    <property type="entry name" value="Ribosomal_mS29"/>
</dbReference>
<sequence length="623" mass="65079">MNEKLATANEASQENTTSLTELQGKISALPPGTSAEEHVGQYHVLRPSLIPEAFQQLHNAFYSPKQGGRPQQQGEEGSGTEPQLPRNGGCKGLQLEMKVAGVFPLDTLSAGVDGQGAVTKDSWSAEENLQGPAVMWRECMQRLNNQLDNGPRKQRILLEGPAGSGKSISVATMVERCRAANWLVLYVPSATALTSGGYFVPRTTTSTPLGTQTSPDPNSPTSAAAVSSRKGTTYDTIFSAQHILLGMQQAHASQLAGLPLQRQKSRRLLRQAGWTLPSVQEVGQDGSSNSSSSSSRNSSSGGDGKGGYSSMGEQGAVGVGQALEAQVSGEARQAREAQESGEARQAHGVQAAGGTGRALETQEVGGAGQVAGAASGGKDSEEDSKADSEADSEQGSDNEESDDDGDDDNEVGSDDDSDTDDEEDKEEDSKAAAVTAAGAAGASLSNDPSSLVSGRSKGSSTEAGTLLDLVMAGLSTDINAALAVDACLALVSELDKIAEQRIAKVLFAIDNYNALSRNASTGYGTWEGADPELGGAGAAAQEGRLGEVGRALHHYYTQGALTKQPDRHLVNRMLALTNGNAAEIRRMLPEHSLLAGRRVFPVRYPLFPKPREHSLQQPSLASP</sequence>
<dbReference type="EMBL" id="MU069623">
    <property type="protein sequence ID" value="KAF5837233.1"/>
    <property type="molecule type" value="Genomic_DNA"/>
</dbReference>
<comment type="similarity">
    <text evidence="2">Belongs to the mitochondrion-specific ribosomal protein mS29 family.</text>
</comment>
<feature type="region of interest" description="Disordered" evidence="8">
    <location>
        <begin position="62"/>
        <end position="90"/>
    </location>
</feature>
<dbReference type="Proteomes" id="UP000815325">
    <property type="component" value="Unassembled WGS sequence"/>
</dbReference>
<feature type="region of interest" description="Disordered" evidence="8">
    <location>
        <begin position="204"/>
        <end position="229"/>
    </location>
</feature>
<name>A0ABQ7GRJ8_DUNSA</name>
<evidence type="ECO:0000256" key="7">
    <source>
        <dbReference type="ARBA" id="ARBA00035140"/>
    </source>
</evidence>
<feature type="region of interest" description="Disordered" evidence="8">
    <location>
        <begin position="279"/>
        <end position="314"/>
    </location>
</feature>
<feature type="compositionally biased region" description="Low complexity" evidence="8">
    <location>
        <begin position="431"/>
        <end position="442"/>
    </location>
</feature>
<feature type="compositionally biased region" description="Low complexity" evidence="8">
    <location>
        <begin position="63"/>
        <end position="75"/>
    </location>
</feature>
<keyword evidence="3" id="KW-0809">Transit peptide</keyword>
<organism evidence="9 10">
    <name type="scientific">Dunaliella salina</name>
    <name type="common">Green alga</name>
    <name type="synonym">Protococcus salinus</name>
    <dbReference type="NCBI Taxonomy" id="3046"/>
    <lineage>
        <taxon>Eukaryota</taxon>
        <taxon>Viridiplantae</taxon>
        <taxon>Chlorophyta</taxon>
        <taxon>core chlorophytes</taxon>
        <taxon>Chlorophyceae</taxon>
        <taxon>CS clade</taxon>
        <taxon>Chlamydomonadales</taxon>
        <taxon>Dunaliellaceae</taxon>
        <taxon>Dunaliella</taxon>
    </lineage>
</organism>
<feature type="compositionally biased region" description="Low complexity" evidence="8">
    <location>
        <begin position="204"/>
        <end position="215"/>
    </location>
</feature>
<feature type="region of interest" description="Disordered" evidence="8">
    <location>
        <begin position="326"/>
        <end position="356"/>
    </location>
</feature>
<evidence type="ECO:0000256" key="1">
    <source>
        <dbReference type="ARBA" id="ARBA00004173"/>
    </source>
</evidence>
<feature type="compositionally biased region" description="Basic and acidic residues" evidence="8">
    <location>
        <begin position="332"/>
        <end position="345"/>
    </location>
</feature>
<feature type="compositionally biased region" description="Acidic residues" evidence="8">
    <location>
        <begin position="389"/>
        <end position="426"/>
    </location>
</feature>
<accession>A0ABQ7GRJ8</accession>
<keyword evidence="10" id="KW-1185">Reference proteome</keyword>
<proteinExistence type="inferred from homology"/>
<gene>
    <name evidence="9" type="ORF">DUNSADRAFT_4624</name>
</gene>